<feature type="transmembrane region" description="Helical" evidence="1">
    <location>
        <begin position="7"/>
        <end position="29"/>
    </location>
</feature>
<dbReference type="AlphaFoldDB" id="A0AAP9KSJ7"/>
<feature type="transmembrane region" description="Helical" evidence="1">
    <location>
        <begin position="49"/>
        <end position="67"/>
    </location>
</feature>
<keyword evidence="3" id="KW-1185">Reference proteome</keyword>
<dbReference type="Pfam" id="PF11457">
    <property type="entry name" value="DUF3021"/>
    <property type="match status" value="1"/>
</dbReference>
<evidence type="ECO:0000256" key="1">
    <source>
        <dbReference type="SAM" id="Phobius"/>
    </source>
</evidence>
<reference evidence="2 3" key="1">
    <citation type="submission" date="2019-11" db="EMBL/GenBank/DDBJ databases">
        <title>FDA dAtabase for Regulatory Grade micrObial Sequences (FDA-ARGOS): Supporting development and validation of Infectious Disease Dx tests.</title>
        <authorList>
            <person name="Turner S."/>
            <person name="Byrd R."/>
            <person name="Tallon L."/>
            <person name="Sadzewicz L."/>
            <person name="Vavikolanu K."/>
            <person name="Mehta A."/>
            <person name="Aluvathingal J."/>
            <person name="Nadendla S."/>
            <person name="Myers T."/>
            <person name="Yan Y."/>
            <person name="Sichtig H."/>
        </authorList>
    </citation>
    <scope>NUCLEOTIDE SEQUENCE [LARGE SCALE GENOMIC DNA]</scope>
    <source>
        <strain evidence="2 3">FDAARGOS_741</strain>
    </source>
</reference>
<evidence type="ECO:0000313" key="3">
    <source>
        <dbReference type="Proteomes" id="UP000425411"/>
    </source>
</evidence>
<keyword evidence="1" id="KW-1133">Transmembrane helix</keyword>
<proteinExistence type="predicted"/>
<accession>A0AAP9KSJ7</accession>
<feature type="transmembrane region" description="Helical" evidence="1">
    <location>
        <begin position="87"/>
        <end position="105"/>
    </location>
</feature>
<evidence type="ECO:0000313" key="2">
    <source>
        <dbReference type="EMBL" id="QGS08458.1"/>
    </source>
</evidence>
<sequence>MKLFRKMVVFSLIGVGIGSILSLVFSLIHGEYAPGVPEFLDSFSNTNKAMIVQTIIFIVLGILQGFASEIFKNVDEQNFKMIFLKHYLLIMLPLLLAGYYLKWFVGLKTLMLMLVFSSFLYAVIALVSYLSVRNDIKKINSKLSNYK</sequence>
<name>A0AAP9KSJ7_9BACL</name>
<protein>
    <submittedName>
        <fullName evidence="2">DUF3021 family protein</fullName>
    </submittedName>
</protein>
<feature type="transmembrane region" description="Helical" evidence="1">
    <location>
        <begin position="111"/>
        <end position="132"/>
    </location>
</feature>
<dbReference type="InterPro" id="IPR021560">
    <property type="entry name" value="DUF3021"/>
</dbReference>
<dbReference type="Proteomes" id="UP000425411">
    <property type="component" value="Chromosome"/>
</dbReference>
<keyword evidence="1" id="KW-0812">Transmembrane</keyword>
<dbReference type="RefSeq" id="WP_004633478.1">
    <property type="nucleotide sequence ID" value="NZ_CP046314.1"/>
</dbReference>
<dbReference type="EMBL" id="CP046314">
    <property type="protein sequence ID" value="QGS08458.1"/>
    <property type="molecule type" value="Genomic_DNA"/>
</dbReference>
<organism evidence="2 3">
    <name type="scientific">Gemella morbillorum</name>
    <dbReference type="NCBI Taxonomy" id="29391"/>
    <lineage>
        <taxon>Bacteria</taxon>
        <taxon>Bacillati</taxon>
        <taxon>Bacillota</taxon>
        <taxon>Bacilli</taxon>
        <taxon>Bacillales</taxon>
        <taxon>Gemellaceae</taxon>
        <taxon>Gemella</taxon>
    </lineage>
</organism>
<keyword evidence="1" id="KW-0472">Membrane</keyword>
<gene>
    <name evidence="2" type="ORF">FOC49_00490</name>
</gene>